<evidence type="ECO:0000313" key="1">
    <source>
        <dbReference type="EMBL" id="MBM7590082.1"/>
    </source>
</evidence>
<dbReference type="AlphaFoldDB" id="A0A938Y1V6"/>
<dbReference type="Proteomes" id="UP000717624">
    <property type="component" value="Unassembled WGS sequence"/>
</dbReference>
<proteinExistence type="predicted"/>
<dbReference type="InterPro" id="IPR019642">
    <property type="entry name" value="DUF2507"/>
</dbReference>
<protein>
    <submittedName>
        <fullName evidence="1">Hydrocarbon binding protein</fullName>
    </submittedName>
</protein>
<comment type="caution">
    <text evidence="1">The sequence shown here is derived from an EMBL/GenBank/DDBJ whole genome shotgun (WGS) entry which is preliminary data.</text>
</comment>
<accession>A0A938Y1V6</accession>
<gene>
    <name evidence="1" type="ORF">JOD01_001683</name>
</gene>
<organism evidence="1 2">
    <name type="scientific">Brevibacillus fulvus</name>
    <dbReference type="NCBI Taxonomy" id="1125967"/>
    <lineage>
        <taxon>Bacteria</taxon>
        <taxon>Bacillati</taxon>
        <taxon>Bacillota</taxon>
        <taxon>Bacilli</taxon>
        <taxon>Bacillales</taxon>
        <taxon>Paenibacillaceae</taxon>
        <taxon>Brevibacillus</taxon>
    </lineage>
</organism>
<reference evidence="1" key="1">
    <citation type="submission" date="2021-01" db="EMBL/GenBank/DDBJ databases">
        <title>Genomic Encyclopedia of Type Strains, Phase IV (KMG-IV): sequencing the most valuable type-strain genomes for metagenomic binning, comparative biology and taxonomic classification.</title>
        <authorList>
            <person name="Goeker M."/>
        </authorList>
    </citation>
    <scope>NUCLEOTIDE SEQUENCE</scope>
    <source>
        <strain evidence="1">DSM 25523</strain>
    </source>
</reference>
<keyword evidence="2" id="KW-1185">Reference proteome</keyword>
<dbReference type="InterPro" id="IPR024096">
    <property type="entry name" value="NO_sig/Golgi_transp_ligand-bd"/>
</dbReference>
<dbReference type="RefSeq" id="WP_204517778.1">
    <property type="nucleotide sequence ID" value="NZ_BAABIN010000007.1"/>
</dbReference>
<dbReference type="SUPFAM" id="SSF111126">
    <property type="entry name" value="Ligand-binding domain in the NO signalling and Golgi transport"/>
    <property type="match status" value="1"/>
</dbReference>
<dbReference type="Pfam" id="PF10702">
    <property type="entry name" value="DUF2507"/>
    <property type="match status" value="1"/>
</dbReference>
<dbReference type="Gene3D" id="3.30.1380.20">
    <property type="entry name" value="Trafficking protein particle complex subunit 3"/>
    <property type="match status" value="1"/>
</dbReference>
<evidence type="ECO:0000313" key="2">
    <source>
        <dbReference type="Proteomes" id="UP000717624"/>
    </source>
</evidence>
<sequence length="152" mass="17475">MKKVDDHLSQLFPAQLITYAERINMPYLGYHLLRHYLFEKVLGESESPMLYWLGKDLSKQLTLDTTDSLSLLFIRLGLGNLTLLKRETDRYVFELSHPLYEFMPVDRLRQTLSFESGLIAGIVSDWHGRPAHAALELYQGSGGYKARIIITS</sequence>
<dbReference type="EMBL" id="JAFBEB010000004">
    <property type="protein sequence ID" value="MBM7590082.1"/>
    <property type="molecule type" value="Genomic_DNA"/>
</dbReference>
<name>A0A938Y1V6_9BACL</name>